<feature type="transmembrane region" description="Helical" evidence="5">
    <location>
        <begin position="153"/>
        <end position="170"/>
    </location>
</feature>
<proteinExistence type="predicted"/>
<feature type="transmembrane region" description="Helical" evidence="5">
    <location>
        <begin position="182"/>
        <end position="210"/>
    </location>
</feature>
<feature type="transmembrane region" description="Helical" evidence="5">
    <location>
        <begin position="113"/>
        <end position="133"/>
    </location>
</feature>
<dbReference type="InterPro" id="IPR007016">
    <property type="entry name" value="O-antigen_ligase-rel_domated"/>
</dbReference>
<dbReference type="InterPro" id="IPR051533">
    <property type="entry name" value="WaaL-like"/>
</dbReference>
<dbReference type="EMBL" id="JAVRHZ010000002">
    <property type="protein sequence ID" value="MDT0555562.1"/>
    <property type="molecule type" value="Genomic_DNA"/>
</dbReference>
<evidence type="ECO:0000256" key="2">
    <source>
        <dbReference type="ARBA" id="ARBA00022692"/>
    </source>
</evidence>
<accession>A0ABU2YBJ0</accession>
<dbReference type="Proteomes" id="UP001254488">
    <property type="component" value="Unassembled WGS sequence"/>
</dbReference>
<protein>
    <submittedName>
        <fullName evidence="7">O-antigen ligase family protein</fullName>
    </submittedName>
</protein>
<comment type="caution">
    <text evidence="7">The sequence shown here is derived from an EMBL/GenBank/DDBJ whole genome shotgun (WGS) entry which is preliminary data.</text>
</comment>
<keyword evidence="4 5" id="KW-0472">Membrane</keyword>
<keyword evidence="8" id="KW-1185">Reference proteome</keyword>
<evidence type="ECO:0000256" key="1">
    <source>
        <dbReference type="ARBA" id="ARBA00004141"/>
    </source>
</evidence>
<feature type="transmembrane region" description="Helical" evidence="5">
    <location>
        <begin position="351"/>
        <end position="371"/>
    </location>
</feature>
<evidence type="ECO:0000259" key="6">
    <source>
        <dbReference type="Pfam" id="PF04932"/>
    </source>
</evidence>
<evidence type="ECO:0000313" key="8">
    <source>
        <dbReference type="Proteomes" id="UP001254488"/>
    </source>
</evidence>
<keyword evidence="3 5" id="KW-1133">Transmembrane helix</keyword>
<keyword evidence="2 5" id="KW-0812">Transmembrane</keyword>
<feature type="transmembrane region" description="Helical" evidence="5">
    <location>
        <begin position="222"/>
        <end position="239"/>
    </location>
</feature>
<feature type="transmembrane region" description="Helical" evidence="5">
    <location>
        <begin position="29"/>
        <end position="46"/>
    </location>
</feature>
<feature type="transmembrane region" description="Helical" evidence="5">
    <location>
        <begin position="58"/>
        <end position="78"/>
    </location>
</feature>
<organism evidence="7 8">
    <name type="scientific">Patiriisocius hiemis</name>
    <dbReference type="NCBI Taxonomy" id="3075604"/>
    <lineage>
        <taxon>Bacteria</taxon>
        <taxon>Pseudomonadati</taxon>
        <taxon>Bacteroidota</taxon>
        <taxon>Flavobacteriia</taxon>
        <taxon>Flavobacteriales</taxon>
        <taxon>Flavobacteriaceae</taxon>
        <taxon>Patiriisocius</taxon>
    </lineage>
</organism>
<dbReference type="RefSeq" id="WP_311332512.1">
    <property type="nucleotide sequence ID" value="NZ_JAVRHZ010000002.1"/>
</dbReference>
<evidence type="ECO:0000313" key="7">
    <source>
        <dbReference type="EMBL" id="MDT0555562.1"/>
    </source>
</evidence>
<feature type="transmembrane region" description="Helical" evidence="5">
    <location>
        <begin position="84"/>
        <end position="101"/>
    </location>
</feature>
<feature type="transmembrane region" description="Helical" evidence="5">
    <location>
        <begin position="325"/>
        <end position="345"/>
    </location>
</feature>
<evidence type="ECO:0000256" key="3">
    <source>
        <dbReference type="ARBA" id="ARBA00022989"/>
    </source>
</evidence>
<keyword evidence="7" id="KW-0436">Ligase</keyword>
<reference evidence="7 8" key="1">
    <citation type="submission" date="2023-09" db="EMBL/GenBank/DDBJ databases">
        <authorList>
            <person name="Rey-Velasco X."/>
        </authorList>
    </citation>
    <scope>NUCLEOTIDE SEQUENCE [LARGE SCALE GENOMIC DNA]</scope>
    <source>
        <strain evidence="7 8">W242</strain>
    </source>
</reference>
<name>A0ABU2YBJ0_9FLAO</name>
<dbReference type="PANTHER" id="PTHR37422">
    <property type="entry name" value="TEICHURONIC ACID BIOSYNTHESIS PROTEIN TUAE"/>
    <property type="match status" value="1"/>
</dbReference>
<gene>
    <name evidence="7" type="ORF">RM538_06070</name>
</gene>
<evidence type="ECO:0000256" key="5">
    <source>
        <dbReference type="SAM" id="Phobius"/>
    </source>
</evidence>
<evidence type="ECO:0000256" key="4">
    <source>
        <dbReference type="ARBA" id="ARBA00023136"/>
    </source>
</evidence>
<dbReference type="GO" id="GO:0016874">
    <property type="term" value="F:ligase activity"/>
    <property type="evidence" value="ECO:0007669"/>
    <property type="project" value="UniProtKB-KW"/>
</dbReference>
<comment type="subcellular location">
    <subcellularLocation>
        <location evidence="1">Membrane</location>
        <topology evidence="1">Multi-pass membrane protein</topology>
    </subcellularLocation>
</comment>
<dbReference type="Pfam" id="PF04932">
    <property type="entry name" value="Wzy_C"/>
    <property type="match status" value="1"/>
</dbReference>
<sequence length="405" mass="46140">MKILLSATYPFIYLLLFFAIPFDNYFRVLPNILLGLLVLSFPFVVSKEDFKKLHKVPTLLFICFVAILLILSLASGRLESDSAIIQKVGLAVLFAILYIPVRDFRKIKLTIILSALAVIVFSVIKILIIIYTSEEIVLGYSREVVESLLIDRIYIGLLSILSILVSYQSLNKQYHPNNKYHLINIIINLLFLLLMVSKVALLVLGVIVLVKQLYSKKKVFKYLAATILIVAGVFTIGLINKSIKPSNQQSQTSFLQNTLTWEMRTTVWENASYIITSNPLLLKGFGYKETKEKLVASYGSRIEDKQKQARFVANRYNSHNQFLDFYLSFGIFAAGLFSGILLLLLYKNKKYFLPTSFLIVVISFCLVENVFHRQIGAYYIGFVLTALLIKNSFMLTKNDTIKDTQ</sequence>
<dbReference type="PANTHER" id="PTHR37422:SF13">
    <property type="entry name" value="LIPOPOLYSACCHARIDE BIOSYNTHESIS PROTEIN PA4999-RELATED"/>
    <property type="match status" value="1"/>
</dbReference>
<feature type="domain" description="O-antigen ligase-related" evidence="6">
    <location>
        <begin position="185"/>
        <end position="337"/>
    </location>
</feature>
<feature type="transmembrane region" description="Helical" evidence="5">
    <location>
        <begin position="378"/>
        <end position="396"/>
    </location>
</feature>